<dbReference type="EMBL" id="DS268411">
    <property type="protein sequence ID" value="EFP02926.1"/>
    <property type="molecule type" value="Genomic_DNA"/>
</dbReference>
<evidence type="ECO:0000313" key="2">
    <source>
        <dbReference type="EMBL" id="EFP02926.1"/>
    </source>
</evidence>
<organism evidence="3">
    <name type="scientific">Caenorhabditis remanei</name>
    <name type="common">Caenorhabditis vulgaris</name>
    <dbReference type="NCBI Taxonomy" id="31234"/>
    <lineage>
        <taxon>Eukaryota</taxon>
        <taxon>Metazoa</taxon>
        <taxon>Ecdysozoa</taxon>
        <taxon>Nematoda</taxon>
        <taxon>Chromadorea</taxon>
        <taxon>Rhabditida</taxon>
        <taxon>Rhabditina</taxon>
        <taxon>Rhabditomorpha</taxon>
        <taxon>Rhabditoidea</taxon>
        <taxon>Rhabditidae</taxon>
        <taxon>Peloderinae</taxon>
        <taxon>Caenorhabditis</taxon>
    </lineage>
</organism>
<dbReference type="OrthoDB" id="5836267at2759"/>
<dbReference type="AlphaFoldDB" id="E3LMG9"/>
<dbReference type="HOGENOM" id="CLU_2266130_0_0_1"/>
<dbReference type="eggNOG" id="ENOG502TICX">
    <property type="taxonomic scope" value="Eukaryota"/>
</dbReference>
<dbReference type="Proteomes" id="UP000008281">
    <property type="component" value="Unassembled WGS sequence"/>
</dbReference>
<keyword evidence="1" id="KW-0812">Transmembrane</keyword>
<keyword evidence="3" id="KW-1185">Reference proteome</keyword>
<evidence type="ECO:0000313" key="3">
    <source>
        <dbReference type="Proteomes" id="UP000008281"/>
    </source>
</evidence>
<keyword evidence="1" id="KW-0472">Membrane</keyword>
<dbReference type="FunCoup" id="E3LMG9">
    <property type="interactions" value="1856"/>
</dbReference>
<evidence type="ECO:0000256" key="1">
    <source>
        <dbReference type="SAM" id="Phobius"/>
    </source>
</evidence>
<feature type="transmembrane region" description="Helical" evidence="1">
    <location>
        <begin position="66"/>
        <end position="85"/>
    </location>
</feature>
<sequence>MILLPIQFTLISCVSLATTFTVYSVPILKFMYEFTFLTLQISKMMLSVSSVWLWEIATNTEIVDAFAIILSVVISTSVLLDMFSYGNSLKFSLFVIFVNISEIVFTFNSNNIDYEQNIDLN</sequence>
<feature type="transmembrane region" description="Helical" evidence="1">
    <location>
        <begin position="34"/>
        <end position="54"/>
    </location>
</feature>
<protein>
    <submittedName>
        <fullName evidence="2">Uncharacterized protein</fullName>
    </submittedName>
</protein>
<gene>
    <name evidence="2" type="ORF">CRE_28133</name>
</gene>
<dbReference type="InParanoid" id="E3LMG9"/>
<name>E3LMG9_CAERE</name>
<accession>E3LMG9</accession>
<proteinExistence type="predicted"/>
<reference evidence="2" key="1">
    <citation type="submission" date="2007-07" db="EMBL/GenBank/DDBJ databases">
        <title>PCAP assembly of the Caenorhabditis remanei genome.</title>
        <authorList>
            <consortium name="The Caenorhabditis remanei Sequencing Consortium"/>
            <person name="Wilson R.K."/>
        </authorList>
    </citation>
    <scope>NUCLEOTIDE SEQUENCE [LARGE SCALE GENOMIC DNA]</scope>
    <source>
        <strain evidence="2">PB4641</strain>
    </source>
</reference>
<dbReference type="OMA" id="YEIVFTF"/>
<keyword evidence="1" id="KW-1133">Transmembrane helix</keyword>